<organism evidence="3 4">
    <name type="scientific">Polynucleobacter paneuropaeus</name>
    <dbReference type="NCBI Taxonomy" id="2527775"/>
    <lineage>
        <taxon>Bacteria</taxon>
        <taxon>Pseudomonadati</taxon>
        <taxon>Pseudomonadota</taxon>
        <taxon>Betaproteobacteria</taxon>
        <taxon>Burkholderiales</taxon>
        <taxon>Burkholderiaceae</taxon>
        <taxon>Polynucleobacter</taxon>
    </lineage>
</organism>
<dbReference type="Pfam" id="PF13579">
    <property type="entry name" value="Glyco_trans_4_4"/>
    <property type="match status" value="1"/>
</dbReference>
<gene>
    <name evidence="3" type="ORF">G6731_08570</name>
</gene>
<evidence type="ECO:0000259" key="2">
    <source>
        <dbReference type="Pfam" id="PF13579"/>
    </source>
</evidence>
<comment type="caution">
    <text evidence="3">The sequence shown here is derived from an EMBL/GenBank/DDBJ whole genome shotgun (WGS) entry which is preliminary data.</text>
</comment>
<dbReference type="InterPro" id="IPR001296">
    <property type="entry name" value="Glyco_trans_1"/>
</dbReference>
<dbReference type="EMBL" id="JAANEY010000001">
    <property type="protein sequence ID" value="MBT8552005.1"/>
    <property type="molecule type" value="Genomic_DNA"/>
</dbReference>
<proteinExistence type="predicted"/>
<dbReference type="AlphaFoldDB" id="A0A9Q2WKK2"/>
<dbReference type="Pfam" id="PF00534">
    <property type="entry name" value="Glycos_transf_1"/>
    <property type="match status" value="1"/>
</dbReference>
<dbReference type="InterPro" id="IPR028098">
    <property type="entry name" value="Glyco_trans_4-like_N"/>
</dbReference>
<evidence type="ECO:0000313" key="3">
    <source>
        <dbReference type="EMBL" id="MBT8552005.1"/>
    </source>
</evidence>
<dbReference type="SUPFAM" id="SSF53756">
    <property type="entry name" value="UDP-Glycosyltransferase/glycogen phosphorylase"/>
    <property type="match status" value="1"/>
</dbReference>
<feature type="domain" description="Glycosyl transferase family 1" evidence="1">
    <location>
        <begin position="190"/>
        <end position="298"/>
    </location>
</feature>
<evidence type="ECO:0000313" key="4">
    <source>
        <dbReference type="Proteomes" id="UP000783102"/>
    </source>
</evidence>
<dbReference type="Proteomes" id="UP000783102">
    <property type="component" value="Unassembled WGS sequence"/>
</dbReference>
<name>A0A9Q2WKK2_9BURK</name>
<protein>
    <submittedName>
        <fullName evidence="3">Glycosyltransferase family 4 protein</fullName>
    </submittedName>
</protein>
<accession>A0A9Q2WKK2</accession>
<feature type="domain" description="Glycosyltransferase subfamily 4-like N-terminal" evidence="2">
    <location>
        <begin position="39"/>
        <end position="162"/>
    </location>
</feature>
<dbReference type="InterPro" id="IPR050194">
    <property type="entry name" value="Glycosyltransferase_grp1"/>
</dbReference>
<dbReference type="GO" id="GO:0016757">
    <property type="term" value="F:glycosyltransferase activity"/>
    <property type="evidence" value="ECO:0007669"/>
    <property type="project" value="InterPro"/>
</dbReference>
<dbReference type="PANTHER" id="PTHR45947">
    <property type="entry name" value="SULFOQUINOVOSYL TRANSFERASE SQD2"/>
    <property type="match status" value="1"/>
</dbReference>
<dbReference type="Gene3D" id="3.40.50.2000">
    <property type="entry name" value="Glycogen Phosphorylase B"/>
    <property type="match status" value="2"/>
</dbReference>
<reference evidence="3" key="1">
    <citation type="journal article" date="2021" name="Genome Biol. Evol.">
        <title>Continental-Scale Gene Flow Prevents Allopatric Divergence of Pelagic Freshwater Bacteria.</title>
        <authorList>
            <person name="Hoetzinger M."/>
            <person name="Pitt A."/>
            <person name="Huemer A."/>
            <person name="Hahn M.W."/>
        </authorList>
    </citation>
    <scope>NUCLEOTIDE SEQUENCE</scope>
    <source>
        <strain evidence="3">SM1-W8</strain>
    </source>
</reference>
<evidence type="ECO:0000259" key="1">
    <source>
        <dbReference type="Pfam" id="PF00534"/>
    </source>
</evidence>
<sequence length="298" mass="33685">MKSICFVVATPFTANAFLLEHIKKLSEYFKVTLCLNLQLYPLSPDFDLKKIQVIDIPIERKIHPFKDVEALHILLSLFRSERFDAVHTVSPKAGLLGILAAYLAHINNRFHTFTGQVWVNTRGIRRSFYKLIDRLICKMATGVFADSQSQIDFLISQGICKKNEISMLGSGSISGVNLSRFRPNLEIRTQYRKLFGVSDGDIVFLFVGRLCKDKGIYDLLLAFENNYSQLKGGEYLWLVGPDEEGVEEQVKATYPELENQIQWIGSSFEPEKYMAAADILVLPSFREGFGSVVIEAAA</sequence>
<dbReference type="PANTHER" id="PTHR45947:SF3">
    <property type="entry name" value="SULFOQUINOVOSYL TRANSFERASE SQD2"/>
    <property type="match status" value="1"/>
</dbReference>